<dbReference type="GO" id="GO:0051213">
    <property type="term" value="F:dioxygenase activity"/>
    <property type="evidence" value="ECO:0007669"/>
    <property type="project" value="UniProtKB-KW"/>
</dbReference>
<evidence type="ECO:0000313" key="2">
    <source>
        <dbReference type="EMBL" id="TDM02229.1"/>
    </source>
</evidence>
<comment type="caution">
    <text evidence="2">The sequence shown here is derived from an EMBL/GenBank/DDBJ whole genome shotgun (WGS) entry which is preliminary data.</text>
</comment>
<accession>A0A9Q8CKF0</accession>
<dbReference type="PANTHER" id="PTHR36110:SF2">
    <property type="entry name" value="RING-CLEAVING DIOXYGENASE MHQE-RELATED"/>
    <property type="match status" value="1"/>
</dbReference>
<keyword evidence="3" id="KW-1185">Reference proteome</keyword>
<keyword evidence="2" id="KW-0223">Dioxygenase</keyword>
<protein>
    <submittedName>
        <fullName evidence="2">Ring-cleaving dioxygenase</fullName>
    </submittedName>
</protein>
<dbReference type="EMBL" id="SCWD01000002">
    <property type="protein sequence ID" value="TDM02229.1"/>
    <property type="molecule type" value="Genomic_DNA"/>
</dbReference>
<dbReference type="SUPFAM" id="SSF54593">
    <property type="entry name" value="Glyoxalase/Bleomycin resistance protein/Dihydroxybiphenyl dioxygenase"/>
    <property type="match status" value="1"/>
</dbReference>
<gene>
    <name evidence="2" type="ORF">ERX40_06655</name>
</gene>
<dbReference type="Gene3D" id="3.10.180.10">
    <property type="entry name" value="2,3-Dihydroxybiphenyl 1,2-Dioxygenase, domain 1"/>
    <property type="match status" value="2"/>
</dbReference>
<dbReference type="CDD" id="cd08347">
    <property type="entry name" value="PcpA_C_like"/>
    <property type="match status" value="1"/>
</dbReference>
<feature type="domain" description="VOC" evidence="1">
    <location>
        <begin position="150"/>
        <end position="267"/>
    </location>
</feature>
<dbReference type="InterPro" id="IPR029068">
    <property type="entry name" value="Glyas_Bleomycin-R_OHBP_Dase"/>
</dbReference>
<evidence type="ECO:0000259" key="1">
    <source>
        <dbReference type="PROSITE" id="PS51819"/>
    </source>
</evidence>
<sequence>MKTKGIHHISAIVGHPQENVDFYEGILGLRLVKKTVNFDDPKTYHLYFGTDAGTPGSIITFFPWPGARQGRIGTGQVGVTGYAVPVGAYDFWKERLESFDIEVHEEERFGERYLTFEDVHGLKLEIVEREKGDSNPFQHEAIPLEYAIKGFAGAVLYSSDIEATDKVLTEELGLAKRAEDETYFRYEAEGEMGNIVDIKKEVNARGLMGAGTVHHIAWRAQDDAEQMMFSNQLRADGYHVTDIKDRNYFNAIYFREHGEILFEIATDSPGFAHDEPYETMGESLMLPAQYEPHRAQIEANLIPIHTSKK</sequence>
<organism evidence="2 3">
    <name type="scientific">Macrococcus carouselicus</name>
    <dbReference type="NCBI Taxonomy" id="69969"/>
    <lineage>
        <taxon>Bacteria</taxon>
        <taxon>Bacillati</taxon>
        <taxon>Bacillota</taxon>
        <taxon>Bacilli</taxon>
        <taxon>Bacillales</taxon>
        <taxon>Staphylococcaceae</taxon>
        <taxon>Macrococcus</taxon>
    </lineage>
</organism>
<dbReference type="InterPro" id="IPR037523">
    <property type="entry name" value="VOC_core"/>
</dbReference>
<dbReference type="InterPro" id="IPR052537">
    <property type="entry name" value="Extradiol_RC_dioxygenase"/>
</dbReference>
<name>A0A9Q8CKF0_9STAP</name>
<evidence type="ECO:0000313" key="3">
    <source>
        <dbReference type="Proteomes" id="UP000295280"/>
    </source>
</evidence>
<dbReference type="Pfam" id="PF00903">
    <property type="entry name" value="Glyoxalase"/>
    <property type="match status" value="1"/>
</dbReference>
<dbReference type="AlphaFoldDB" id="A0A9Q8CKF0"/>
<reference evidence="2 3" key="1">
    <citation type="submission" date="2019-01" db="EMBL/GenBank/DDBJ databases">
        <title>Draft genome sequences of the type strains of six Macrococcus species.</title>
        <authorList>
            <person name="Mazhar S."/>
            <person name="Altermann E."/>
            <person name="Hill C."/>
            <person name="Mcauliffe O."/>
        </authorList>
    </citation>
    <scope>NUCLEOTIDE SEQUENCE [LARGE SCALE GENOMIC DNA]</scope>
    <source>
        <strain evidence="2 3">ATCC 51828</strain>
    </source>
</reference>
<proteinExistence type="predicted"/>
<dbReference type="InterPro" id="IPR004360">
    <property type="entry name" value="Glyas_Fos-R_dOase_dom"/>
</dbReference>
<dbReference type="PROSITE" id="PS51819">
    <property type="entry name" value="VOC"/>
    <property type="match status" value="2"/>
</dbReference>
<dbReference type="OrthoDB" id="9785698at2"/>
<feature type="domain" description="VOC" evidence="1">
    <location>
        <begin position="5"/>
        <end position="129"/>
    </location>
</feature>
<dbReference type="Proteomes" id="UP000295280">
    <property type="component" value="Unassembled WGS sequence"/>
</dbReference>
<dbReference type="PANTHER" id="PTHR36110">
    <property type="entry name" value="RING-CLEAVING DIOXYGENASE MHQE-RELATED"/>
    <property type="match status" value="1"/>
</dbReference>
<keyword evidence="2" id="KW-0560">Oxidoreductase</keyword>
<dbReference type="CDD" id="cd08346">
    <property type="entry name" value="PcpA_N_like"/>
    <property type="match status" value="1"/>
</dbReference>